<evidence type="ECO:0000259" key="10">
    <source>
        <dbReference type="PROSITE" id="PS50262"/>
    </source>
</evidence>
<feature type="transmembrane region" description="Helical" evidence="9">
    <location>
        <begin position="124"/>
        <end position="142"/>
    </location>
</feature>
<dbReference type="InterPro" id="IPR000276">
    <property type="entry name" value="GPCR_Rhodpsn"/>
</dbReference>
<feature type="transmembrane region" description="Helical" evidence="9">
    <location>
        <begin position="81"/>
        <end position="104"/>
    </location>
</feature>
<evidence type="ECO:0000256" key="2">
    <source>
        <dbReference type="ARBA" id="ARBA00022475"/>
    </source>
</evidence>
<keyword evidence="2" id="KW-1003">Cell membrane</keyword>
<reference evidence="12" key="1">
    <citation type="submission" date="2025-08" db="UniProtKB">
        <authorList>
            <consortium name="RefSeq"/>
        </authorList>
    </citation>
    <scope>IDENTIFICATION</scope>
    <source>
        <tissue evidence="12">Tentacle</tissue>
    </source>
</reference>
<evidence type="ECO:0000256" key="3">
    <source>
        <dbReference type="ARBA" id="ARBA00022692"/>
    </source>
</evidence>
<keyword evidence="6 9" id="KW-0472">Membrane</keyword>
<gene>
    <name evidence="12" type="primary">LOC116308682</name>
</gene>
<evidence type="ECO:0000256" key="4">
    <source>
        <dbReference type="ARBA" id="ARBA00022989"/>
    </source>
</evidence>
<feature type="transmembrane region" description="Helical" evidence="9">
    <location>
        <begin position="38"/>
        <end position="61"/>
    </location>
</feature>
<evidence type="ECO:0000256" key="5">
    <source>
        <dbReference type="ARBA" id="ARBA00023040"/>
    </source>
</evidence>
<keyword evidence="5" id="KW-0297">G-protein coupled receptor</keyword>
<dbReference type="PRINTS" id="PR00237">
    <property type="entry name" value="GPCRRHODOPSN"/>
</dbReference>
<dbReference type="OrthoDB" id="6076970at2759"/>
<keyword evidence="7" id="KW-0675">Receptor</keyword>
<dbReference type="InParanoid" id="A0A6P8J5N7"/>
<dbReference type="RefSeq" id="XP_031575019.1">
    <property type="nucleotide sequence ID" value="XM_031719159.1"/>
</dbReference>
<feature type="transmembrane region" description="Helical" evidence="9">
    <location>
        <begin position="163"/>
        <end position="185"/>
    </location>
</feature>
<feature type="transmembrane region" description="Helical" evidence="9">
    <location>
        <begin position="205"/>
        <end position="237"/>
    </location>
</feature>
<dbReference type="GO" id="GO:0005886">
    <property type="term" value="C:plasma membrane"/>
    <property type="evidence" value="ECO:0007669"/>
    <property type="project" value="UniProtKB-SubCell"/>
</dbReference>
<accession>A0A6P8J5N7</accession>
<dbReference type="Pfam" id="PF00001">
    <property type="entry name" value="7tm_1"/>
    <property type="match status" value="1"/>
</dbReference>
<name>A0A6P8J5N7_ACTTE</name>
<sequence>MEAKEQENSSLRTNNSRNVSEIITRAYVFAPVSNNVKLVISTAMLLFGVYGLIANSLILYFKHKQHRRRRHLRQKPCSRSLTEYFINSLALSDLLSSLISLPLFTAEMFIDFVHNDWICKVNRFLNIIFPVITILNLLVIGVERYFASFHPFIKPSRRKAKKIVVGAWFLGALITLVPIPTYKLIHYDIGENSFTLMCKYDNSLALYQGLFLGFVVVIYFVPSSILIFVNLRILNLIRRHRNIGNRYHFGRLKATRMFVFLIFAFIIPYSLFSVYGGLVVILKIRVPLTADYLTRHMSVLLTFANGAISASILFHNERYLRKMLVDMLNDTFPHIQIQVTNKRENKIHPMVTREIRRVQQL</sequence>
<evidence type="ECO:0000256" key="1">
    <source>
        <dbReference type="ARBA" id="ARBA00004651"/>
    </source>
</evidence>
<evidence type="ECO:0000256" key="7">
    <source>
        <dbReference type="ARBA" id="ARBA00023170"/>
    </source>
</evidence>
<evidence type="ECO:0000256" key="8">
    <source>
        <dbReference type="ARBA" id="ARBA00023224"/>
    </source>
</evidence>
<feature type="transmembrane region" description="Helical" evidence="9">
    <location>
        <begin position="258"/>
        <end position="284"/>
    </location>
</feature>
<evidence type="ECO:0000256" key="9">
    <source>
        <dbReference type="SAM" id="Phobius"/>
    </source>
</evidence>
<dbReference type="GeneID" id="116308682"/>
<evidence type="ECO:0000313" key="12">
    <source>
        <dbReference type="RefSeq" id="XP_031575019.1"/>
    </source>
</evidence>
<evidence type="ECO:0000256" key="6">
    <source>
        <dbReference type="ARBA" id="ARBA00023136"/>
    </source>
</evidence>
<dbReference type="PANTHER" id="PTHR24228">
    <property type="entry name" value="B2 BRADYKININ RECEPTOR/ANGIOTENSIN II RECEPTOR"/>
    <property type="match status" value="1"/>
</dbReference>
<keyword evidence="3 9" id="KW-0812">Transmembrane</keyword>
<dbReference type="SUPFAM" id="SSF81321">
    <property type="entry name" value="Family A G protein-coupled receptor-like"/>
    <property type="match status" value="1"/>
</dbReference>
<protein>
    <submittedName>
        <fullName evidence="12">Tyramine receptor tyra-2-like</fullName>
    </submittedName>
</protein>
<feature type="domain" description="G-protein coupled receptors family 1 profile" evidence="10">
    <location>
        <begin position="54"/>
        <end position="313"/>
    </location>
</feature>
<dbReference type="Gene3D" id="1.20.1070.10">
    <property type="entry name" value="Rhodopsin 7-helix transmembrane proteins"/>
    <property type="match status" value="1"/>
</dbReference>
<organism evidence="11 12">
    <name type="scientific">Actinia tenebrosa</name>
    <name type="common">Australian red waratah sea anemone</name>
    <dbReference type="NCBI Taxonomy" id="6105"/>
    <lineage>
        <taxon>Eukaryota</taxon>
        <taxon>Metazoa</taxon>
        <taxon>Cnidaria</taxon>
        <taxon>Anthozoa</taxon>
        <taxon>Hexacorallia</taxon>
        <taxon>Actiniaria</taxon>
        <taxon>Actiniidae</taxon>
        <taxon>Actinia</taxon>
    </lineage>
</organism>
<dbReference type="CDD" id="cd00637">
    <property type="entry name" value="7tm_classA_rhodopsin-like"/>
    <property type="match status" value="1"/>
</dbReference>
<keyword evidence="8" id="KW-0807">Transducer</keyword>
<dbReference type="Proteomes" id="UP000515163">
    <property type="component" value="Unplaced"/>
</dbReference>
<dbReference type="PROSITE" id="PS50262">
    <property type="entry name" value="G_PROTEIN_RECEP_F1_2"/>
    <property type="match status" value="1"/>
</dbReference>
<keyword evidence="11" id="KW-1185">Reference proteome</keyword>
<dbReference type="InterPro" id="IPR017452">
    <property type="entry name" value="GPCR_Rhodpsn_7TM"/>
</dbReference>
<dbReference type="GO" id="GO:0004930">
    <property type="term" value="F:G protein-coupled receptor activity"/>
    <property type="evidence" value="ECO:0007669"/>
    <property type="project" value="UniProtKB-KW"/>
</dbReference>
<evidence type="ECO:0000313" key="11">
    <source>
        <dbReference type="Proteomes" id="UP000515163"/>
    </source>
</evidence>
<dbReference type="PANTHER" id="PTHR24228:SF59">
    <property type="entry name" value="NEUROPEPTIDE RECEPTOR 15"/>
    <property type="match status" value="1"/>
</dbReference>
<comment type="subcellular location">
    <subcellularLocation>
        <location evidence="1">Cell membrane</location>
        <topology evidence="1">Multi-pass membrane protein</topology>
    </subcellularLocation>
</comment>
<proteinExistence type="predicted"/>
<dbReference type="KEGG" id="aten:116308682"/>
<dbReference type="AlphaFoldDB" id="A0A6P8J5N7"/>
<feature type="transmembrane region" description="Helical" evidence="9">
    <location>
        <begin position="296"/>
        <end position="314"/>
    </location>
</feature>
<keyword evidence="4 9" id="KW-1133">Transmembrane helix</keyword>